<keyword evidence="4 5" id="KW-0539">Nucleus</keyword>
<dbReference type="InterPro" id="IPR056773">
    <property type="entry name" value="WHD_ORC2"/>
</dbReference>
<reference evidence="9 10" key="1">
    <citation type="journal article" date="2020" name="J. Phycol.">
        <title>Comparative genome analysis reveals Cyanidiococcus gen. nov., a new extremophilic red algal genus sister to Cyanidioschyzon (Cyanidioschyzonaceae, Rhodophyta).</title>
        <authorList>
            <person name="Liu S.-L."/>
            <person name="Chiang Y.-R."/>
            <person name="Yoon H.S."/>
            <person name="Fu H.-Y."/>
        </authorList>
    </citation>
    <scope>NUCLEOTIDE SEQUENCE [LARGE SCALE GENOMIC DNA]</scope>
    <source>
        <strain evidence="9 10">THAL066</strain>
    </source>
</reference>
<name>A0A7J7IEZ1_9RHOD</name>
<dbReference type="GO" id="GO:0005664">
    <property type="term" value="C:nuclear origin of replication recognition complex"/>
    <property type="evidence" value="ECO:0007669"/>
    <property type="project" value="UniProtKB-UniRule"/>
</dbReference>
<evidence type="ECO:0000313" key="9">
    <source>
        <dbReference type="EMBL" id="KAF6001107.1"/>
    </source>
</evidence>
<evidence type="ECO:0000259" key="7">
    <source>
        <dbReference type="Pfam" id="PF04084"/>
    </source>
</evidence>
<comment type="subcellular location">
    <subcellularLocation>
        <location evidence="1 5">Nucleus</location>
    </subcellularLocation>
</comment>
<feature type="region of interest" description="Disordered" evidence="6">
    <location>
        <begin position="1"/>
        <end position="53"/>
    </location>
</feature>
<organism evidence="9 10">
    <name type="scientific">Cyanidiococcus yangmingshanensis</name>
    <dbReference type="NCBI Taxonomy" id="2690220"/>
    <lineage>
        <taxon>Eukaryota</taxon>
        <taxon>Rhodophyta</taxon>
        <taxon>Bangiophyceae</taxon>
        <taxon>Cyanidiales</taxon>
        <taxon>Cyanidiaceae</taxon>
        <taxon>Cyanidiococcus</taxon>
    </lineage>
</organism>
<feature type="compositionally biased region" description="Low complexity" evidence="6">
    <location>
        <begin position="77"/>
        <end position="88"/>
    </location>
</feature>
<feature type="domain" description="Origin recognition complex subunit 2 RecA-like" evidence="7">
    <location>
        <begin position="134"/>
        <end position="320"/>
    </location>
</feature>
<dbReference type="InterPro" id="IPR007220">
    <property type="entry name" value="ORC2"/>
</dbReference>
<dbReference type="GO" id="GO:0003688">
    <property type="term" value="F:DNA replication origin binding"/>
    <property type="evidence" value="ECO:0007669"/>
    <property type="project" value="UniProtKB-UniRule"/>
</dbReference>
<comment type="similarity">
    <text evidence="2 5">Belongs to the ORC2 family.</text>
</comment>
<keyword evidence="10" id="KW-1185">Reference proteome</keyword>
<evidence type="ECO:0000256" key="2">
    <source>
        <dbReference type="ARBA" id="ARBA00007421"/>
    </source>
</evidence>
<comment type="function">
    <text evidence="5">Component of the origin recognition complex (ORC) that binds origins of replication. DNA-binding is ATP-dependent. ORC is required to assemble the pre-replication complex necessary to initiate DNA replication.</text>
</comment>
<dbReference type="EMBL" id="VWRR01000016">
    <property type="protein sequence ID" value="KAF6001107.1"/>
    <property type="molecule type" value="Genomic_DNA"/>
</dbReference>
<feature type="compositionally biased region" description="Basic and acidic residues" evidence="6">
    <location>
        <begin position="33"/>
        <end position="45"/>
    </location>
</feature>
<dbReference type="PANTHER" id="PTHR14052:SF0">
    <property type="entry name" value="ORIGIN RECOGNITION COMPLEX SUBUNIT 2"/>
    <property type="match status" value="1"/>
</dbReference>
<dbReference type="Proteomes" id="UP000530660">
    <property type="component" value="Unassembled WGS sequence"/>
</dbReference>
<feature type="compositionally biased region" description="Low complexity" evidence="6">
    <location>
        <begin position="1"/>
        <end position="26"/>
    </location>
</feature>
<protein>
    <recommendedName>
        <fullName evidence="5">Origin recognition complex subunit 2</fullName>
    </recommendedName>
</protein>
<dbReference type="GO" id="GO:0006260">
    <property type="term" value="P:DNA replication"/>
    <property type="evidence" value="ECO:0007669"/>
    <property type="project" value="UniProtKB-UniRule"/>
</dbReference>
<gene>
    <name evidence="9" type="primary">ORC2</name>
    <name evidence="9" type="ORF">F1559_002991</name>
</gene>
<evidence type="ECO:0000256" key="1">
    <source>
        <dbReference type="ARBA" id="ARBA00004123"/>
    </source>
</evidence>
<sequence length="469" mass="51158">MKRGRAASSWPSRRSPAEVASVSESVGRPRRNRALEQSRAERQTTKPDTGVVRLRKKNDLVGRADLASLGTISSRHAASSSLSETAASDRAVQGADSPDDHLGRRPKKHLKLGGRPETAHAGVANRGRESLEAASAKFSLWYHLLVLGGFSILVHGQGSKRLVLDAFAEYVVKRVGSDGTSETSPAVQAAIFMVHGFNPFVQVRSLLQEVADGIRPIHSMRSDTSNAATSDSGPRSGRSMMDLLQNIGERYGEGAPQRLFLIMHNIDGPGLATAEAQATLATLAALPRVHLIASLDQMDVTLLWPISSCYERFRWIWQHCPTYLPHTVEMSGAAECASSPSDEQVVRGATMLLSGLTPNAQRIFRILAELQLHQLADLARDATRSAGSRTKPGVPFVDFYRQCRERFLVSNPNALRSILRELADHNLLGASARGRRSVVPGLESGRDNVDWLQIPLKVAQIQDVLRKIS</sequence>
<evidence type="ECO:0000313" key="10">
    <source>
        <dbReference type="Proteomes" id="UP000530660"/>
    </source>
</evidence>
<evidence type="ECO:0000256" key="3">
    <source>
        <dbReference type="ARBA" id="ARBA00022705"/>
    </source>
</evidence>
<comment type="subunit">
    <text evidence="5">Component of the origin recognition complex (ORC).</text>
</comment>
<dbReference type="Pfam" id="PF24882">
    <property type="entry name" value="WHD_ORC2"/>
    <property type="match status" value="1"/>
</dbReference>
<evidence type="ECO:0000256" key="5">
    <source>
        <dbReference type="RuleBase" id="RU368084"/>
    </source>
</evidence>
<feature type="region of interest" description="Disordered" evidence="6">
    <location>
        <begin position="77"/>
        <end position="126"/>
    </location>
</feature>
<keyword evidence="3 5" id="KW-0235">DNA replication</keyword>
<evidence type="ECO:0000259" key="8">
    <source>
        <dbReference type="Pfam" id="PF24882"/>
    </source>
</evidence>
<evidence type="ECO:0000256" key="6">
    <source>
        <dbReference type="SAM" id="MobiDB-lite"/>
    </source>
</evidence>
<dbReference type="OrthoDB" id="20198at2759"/>
<dbReference type="Pfam" id="PF04084">
    <property type="entry name" value="RecA-like_ORC2"/>
    <property type="match status" value="1"/>
</dbReference>
<dbReference type="AlphaFoldDB" id="A0A7J7IEZ1"/>
<dbReference type="PANTHER" id="PTHR14052">
    <property type="entry name" value="ORIGIN RECOGNITION COMPLEX SUBUNIT 2"/>
    <property type="match status" value="1"/>
</dbReference>
<evidence type="ECO:0000256" key="4">
    <source>
        <dbReference type="ARBA" id="ARBA00023242"/>
    </source>
</evidence>
<accession>A0A7J7IEZ1</accession>
<proteinExistence type="inferred from homology"/>
<dbReference type="InterPro" id="IPR056772">
    <property type="entry name" value="RecA-like_ORC2"/>
</dbReference>
<feature type="domain" description="Origin recognition complex subunit 2 winged-helix" evidence="8">
    <location>
        <begin position="390"/>
        <end position="456"/>
    </location>
</feature>
<comment type="caution">
    <text evidence="9">The sequence shown here is derived from an EMBL/GenBank/DDBJ whole genome shotgun (WGS) entry which is preliminary data.</text>
</comment>